<comment type="caution">
    <text evidence="1">The sequence shown here is derived from an EMBL/GenBank/DDBJ whole genome shotgun (WGS) entry which is preliminary data.</text>
</comment>
<name>S0F7U9_9BACT</name>
<protein>
    <submittedName>
        <fullName evidence="1">Uncharacterized protein</fullName>
    </submittedName>
</protein>
<reference evidence="1 2" key="1">
    <citation type="submission" date="2008-12" db="EMBL/GenBank/DDBJ databases">
        <authorList>
            <person name="Fulton L."/>
            <person name="Clifton S."/>
            <person name="Fulton B."/>
            <person name="Xu J."/>
            <person name="Minx P."/>
            <person name="Pepin K.H."/>
            <person name="Johnson M."/>
            <person name="Bhonagiri V."/>
            <person name="Nash W.E."/>
            <person name="Mardis E.R."/>
            <person name="Wilson R.K."/>
        </authorList>
    </citation>
    <scope>NUCLEOTIDE SEQUENCE [LARGE SCALE GENOMIC DNA]</scope>
    <source>
        <strain evidence="1 2">DSM 18228</strain>
    </source>
</reference>
<sequence length="47" mass="5609">MKDKDIMDKMFNKDEEIGCLRKIKEQYQHKDIFISYPCAAISPLFII</sequence>
<accession>S0F7U9</accession>
<proteinExistence type="predicted"/>
<organism evidence="1 2">
    <name type="scientific">Phocaeicola coprophilus DSM 18228 = JCM 13818</name>
    <dbReference type="NCBI Taxonomy" id="547042"/>
    <lineage>
        <taxon>Bacteria</taxon>
        <taxon>Pseudomonadati</taxon>
        <taxon>Bacteroidota</taxon>
        <taxon>Bacteroidia</taxon>
        <taxon>Bacteroidales</taxon>
        <taxon>Bacteroidaceae</taxon>
        <taxon>Phocaeicola</taxon>
    </lineage>
</organism>
<dbReference type="STRING" id="547042.BACCOPRO_01652"/>
<keyword evidence="2" id="KW-1185">Reference proteome</keyword>
<dbReference type="AlphaFoldDB" id="S0F7U9"/>
<dbReference type="Proteomes" id="UP000014073">
    <property type="component" value="Unassembled WGS sequence"/>
</dbReference>
<evidence type="ECO:0000313" key="2">
    <source>
        <dbReference type="Proteomes" id="UP000014073"/>
    </source>
</evidence>
<dbReference type="HOGENOM" id="CLU_3164530_0_0_10"/>
<evidence type="ECO:0000313" key="1">
    <source>
        <dbReference type="EMBL" id="EEF76155.1"/>
    </source>
</evidence>
<dbReference type="EMBL" id="ACBW01000119">
    <property type="protein sequence ID" value="EEF76155.1"/>
    <property type="molecule type" value="Genomic_DNA"/>
</dbReference>
<gene>
    <name evidence="1" type="ORF">BACCOPRO_01652</name>
</gene>